<sequence>DQVDKEVAQHIIKLISKADKFSWVYHKSRVDDISNRQDTMSRIDRYECNGTIQINIEHAYNLAIVNIYHYLHSPPEMMDFSISIRNYIIENNLLTVPQLYENIKN</sequence>
<reference evidence="1" key="1">
    <citation type="submission" date="2021-06" db="EMBL/GenBank/DDBJ databases">
        <authorList>
            <person name="Kallberg Y."/>
            <person name="Tangrot J."/>
            <person name="Rosling A."/>
        </authorList>
    </citation>
    <scope>NUCLEOTIDE SEQUENCE</scope>
    <source>
        <strain evidence="1">MA461A</strain>
    </source>
</reference>
<feature type="non-terminal residue" evidence="1">
    <location>
        <position position="1"/>
    </location>
</feature>
<dbReference type="EMBL" id="CAJVQC010146721">
    <property type="protein sequence ID" value="CAG8845431.1"/>
    <property type="molecule type" value="Genomic_DNA"/>
</dbReference>
<proteinExistence type="predicted"/>
<accession>A0ACA9SP60</accession>
<evidence type="ECO:0000313" key="1">
    <source>
        <dbReference type="EMBL" id="CAG8845431.1"/>
    </source>
</evidence>
<protein>
    <submittedName>
        <fullName evidence="1">8592_t:CDS:1</fullName>
    </submittedName>
</protein>
<comment type="caution">
    <text evidence="1">The sequence shown here is derived from an EMBL/GenBank/DDBJ whole genome shotgun (WGS) entry which is preliminary data.</text>
</comment>
<gene>
    <name evidence="1" type="ORF">RPERSI_LOCUS33663</name>
</gene>
<feature type="non-terminal residue" evidence="1">
    <location>
        <position position="105"/>
    </location>
</feature>
<organism evidence="1 2">
    <name type="scientific">Racocetra persica</name>
    <dbReference type="NCBI Taxonomy" id="160502"/>
    <lineage>
        <taxon>Eukaryota</taxon>
        <taxon>Fungi</taxon>
        <taxon>Fungi incertae sedis</taxon>
        <taxon>Mucoromycota</taxon>
        <taxon>Glomeromycotina</taxon>
        <taxon>Glomeromycetes</taxon>
        <taxon>Diversisporales</taxon>
        <taxon>Gigasporaceae</taxon>
        <taxon>Racocetra</taxon>
    </lineage>
</organism>
<evidence type="ECO:0000313" key="2">
    <source>
        <dbReference type="Proteomes" id="UP000789920"/>
    </source>
</evidence>
<name>A0ACA9SP60_9GLOM</name>
<keyword evidence="2" id="KW-1185">Reference proteome</keyword>
<dbReference type="Proteomes" id="UP000789920">
    <property type="component" value="Unassembled WGS sequence"/>
</dbReference>